<evidence type="ECO:0000313" key="2">
    <source>
        <dbReference type="EMBL" id="EJK58468.1"/>
    </source>
</evidence>
<name>K0RXE9_THAOC</name>
<keyword evidence="3" id="KW-1185">Reference proteome</keyword>
<sequence length="151" mass="17283">IEVDFAIKPEEEVEAMAKLEAVVSEIALKKEELKEWEGGALGEQLKELEKKQKTQNIYYEASDKFDEEGEGEGDDVERVGRKHNMDRGRAFGGKYNGVVARKIMRHAQDVYSDFLSELKSMIRDGLVKDDVDGLMELKQQVADLLEIWDKF</sequence>
<accession>K0RXE9</accession>
<proteinExistence type="predicted"/>
<evidence type="ECO:0000313" key="3">
    <source>
        <dbReference type="Proteomes" id="UP000266841"/>
    </source>
</evidence>
<comment type="caution">
    <text evidence="2">The sequence shown here is derived from an EMBL/GenBank/DDBJ whole genome shotgun (WGS) entry which is preliminary data.</text>
</comment>
<feature type="non-terminal residue" evidence="2">
    <location>
        <position position="1"/>
    </location>
</feature>
<dbReference type="Proteomes" id="UP000266841">
    <property type="component" value="Unassembled WGS sequence"/>
</dbReference>
<feature type="region of interest" description="Disordered" evidence="1">
    <location>
        <begin position="62"/>
        <end position="81"/>
    </location>
</feature>
<gene>
    <name evidence="2" type="ORF">THAOC_21401</name>
</gene>
<dbReference type="EMBL" id="AGNL01025147">
    <property type="protein sequence ID" value="EJK58468.1"/>
    <property type="molecule type" value="Genomic_DNA"/>
</dbReference>
<protein>
    <submittedName>
        <fullName evidence="2">Uncharacterized protein</fullName>
    </submittedName>
</protein>
<evidence type="ECO:0000256" key="1">
    <source>
        <dbReference type="SAM" id="MobiDB-lite"/>
    </source>
</evidence>
<reference evidence="2 3" key="1">
    <citation type="journal article" date="2012" name="Genome Biol.">
        <title>Genome and low-iron response of an oceanic diatom adapted to chronic iron limitation.</title>
        <authorList>
            <person name="Lommer M."/>
            <person name="Specht M."/>
            <person name="Roy A.S."/>
            <person name="Kraemer L."/>
            <person name="Andreson R."/>
            <person name="Gutowska M.A."/>
            <person name="Wolf J."/>
            <person name="Bergner S.V."/>
            <person name="Schilhabel M.B."/>
            <person name="Klostermeier U.C."/>
            <person name="Beiko R.G."/>
            <person name="Rosenstiel P."/>
            <person name="Hippler M."/>
            <person name="Laroche J."/>
        </authorList>
    </citation>
    <scope>NUCLEOTIDE SEQUENCE [LARGE SCALE GENOMIC DNA]</scope>
    <source>
        <strain evidence="2 3">CCMP1005</strain>
    </source>
</reference>
<dbReference type="AlphaFoldDB" id="K0RXE9"/>
<feature type="compositionally biased region" description="Acidic residues" evidence="1">
    <location>
        <begin position="65"/>
        <end position="75"/>
    </location>
</feature>
<organism evidence="2 3">
    <name type="scientific">Thalassiosira oceanica</name>
    <name type="common">Marine diatom</name>
    <dbReference type="NCBI Taxonomy" id="159749"/>
    <lineage>
        <taxon>Eukaryota</taxon>
        <taxon>Sar</taxon>
        <taxon>Stramenopiles</taxon>
        <taxon>Ochrophyta</taxon>
        <taxon>Bacillariophyta</taxon>
        <taxon>Coscinodiscophyceae</taxon>
        <taxon>Thalassiosirophycidae</taxon>
        <taxon>Thalassiosirales</taxon>
        <taxon>Thalassiosiraceae</taxon>
        <taxon>Thalassiosira</taxon>
    </lineage>
</organism>